<dbReference type="Gene3D" id="2.20.25.420">
    <property type="entry name" value="ZPR1, zinc finger domain"/>
    <property type="match status" value="2"/>
</dbReference>
<feature type="domain" description="Zinc finger ZPR1-type" evidence="5">
    <location>
        <begin position="240"/>
        <end position="402"/>
    </location>
</feature>
<comment type="caution">
    <text evidence="6">The sequence shown here is derived from an EMBL/GenBank/DDBJ whole genome shotgun (WGS) entry which is preliminary data.</text>
</comment>
<dbReference type="EMBL" id="JAHDYR010000003">
    <property type="protein sequence ID" value="KAG9397117.1"/>
    <property type="molecule type" value="Genomic_DNA"/>
</dbReference>
<dbReference type="InterPro" id="IPR004457">
    <property type="entry name" value="Znf_ZPR1"/>
</dbReference>
<feature type="domain" description="Zinc finger ZPR1-type" evidence="5">
    <location>
        <begin position="14"/>
        <end position="172"/>
    </location>
</feature>
<dbReference type="NCBIfam" id="TIGR00310">
    <property type="entry name" value="ZPR1_znf"/>
    <property type="match status" value="2"/>
</dbReference>
<dbReference type="FunFam" id="2.20.25.420:FF:000002">
    <property type="entry name" value="Zinc finger protein ZPR1"/>
    <property type="match status" value="1"/>
</dbReference>
<dbReference type="InterPro" id="IPR056180">
    <property type="entry name" value="ZPR1_jr_dom"/>
</dbReference>
<evidence type="ECO:0000256" key="3">
    <source>
        <dbReference type="ARBA" id="ARBA00022771"/>
    </source>
</evidence>
<evidence type="ECO:0000313" key="6">
    <source>
        <dbReference type="EMBL" id="KAG9397117.1"/>
    </source>
</evidence>
<evidence type="ECO:0000313" key="7">
    <source>
        <dbReference type="Proteomes" id="UP000717585"/>
    </source>
</evidence>
<dbReference type="InterPro" id="IPR040141">
    <property type="entry name" value="ZPR1"/>
</dbReference>
<reference evidence="6" key="1">
    <citation type="submission" date="2021-05" db="EMBL/GenBank/DDBJ databases">
        <title>A free-living protist that lacks canonical eukaryotic 1 DNA replication and segregation systems.</title>
        <authorList>
            <person name="Salas-Leiva D.E."/>
            <person name="Tromer E.C."/>
            <person name="Curtis B.A."/>
            <person name="Jerlstrom-Hultqvist J."/>
            <person name="Kolisko M."/>
            <person name="Yi Z."/>
            <person name="Salas-Leiva J.S."/>
            <person name="Gallot-Lavallee L."/>
            <person name="Kops G.J.P.L."/>
            <person name="Archibald J.M."/>
            <person name="Simpson A.G.B."/>
            <person name="Roger A.J."/>
        </authorList>
    </citation>
    <scope>NUCLEOTIDE SEQUENCE</scope>
    <source>
        <strain evidence="6">BICM</strain>
    </source>
</reference>
<dbReference type="GO" id="GO:0005634">
    <property type="term" value="C:nucleus"/>
    <property type="evidence" value="ECO:0007669"/>
    <property type="project" value="TreeGrafter"/>
</dbReference>
<evidence type="ECO:0000259" key="5">
    <source>
        <dbReference type="SMART" id="SM00709"/>
    </source>
</evidence>
<keyword evidence="3 6" id="KW-0863">Zinc-finger</keyword>
<evidence type="ECO:0000256" key="2">
    <source>
        <dbReference type="ARBA" id="ARBA00022723"/>
    </source>
</evidence>
<evidence type="ECO:0000256" key="1">
    <source>
        <dbReference type="ARBA" id="ARBA00008354"/>
    </source>
</evidence>
<protein>
    <submittedName>
        <fullName evidence="6">ZPR1 zinc-finger domain</fullName>
    </submittedName>
</protein>
<accession>A0A8J6E6H5</accession>
<comment type="similarity">
    <text evidence="1">Belongs to the ZPR1 family.</text>
</comment>
<name>A0A8J6E6H5_9EUKA</name>
<gene>
    <name evidence="6" type="ORF">J8273_1025</name>
</gene>
<dbReference type="Proteomes" id="UP000717585">
    <property type="component" value="Unassembled WGS sequence"/>
</dbReference>
<dbReference type="GO" id="GO:0008270">
    <property type="term" value="F:zinc ion binding"/>
    <property type="evidence" value="ECO:0007669"/>
    <property type="project" value="UniProtKB-KW"/>
</dbReference>
<sequence length="434" mass="47607">MEGFDADNVNEVESMCPSCHKNGLTRMLMVKVPYFKEVIVVSFDCPHCNEHNTSVQPAATIAATGSNFLLKVTCKQDLQRRIVKSDAALFQILEVEFEIPANVQPGQFTTLEGIIMQAITNLEMLQPDRKTHAPEQYEAINAFLEKMRGLLTDEPNFTVILDDPTGNSFIENPHAPSKDPNLTHTPYARSDDQNLALGLNLAQERAMAPGNKAAAIMNNDAAENLAEKFTTAGDIMELPSICPSCQTNGVNRMCITSIPHFKEVIIMAFKCDHCGFKSTEVKCGGEIADHGTRYILNVADELDLNRDVLKSDTASAKIIENGEVLVGVETGTLGGMFTTVEGFLNQVRTQLDGVMPFSAGDSADAAERTKMLQVVATLGEFISGRPFTLVIDDPVSNSYVQDIYVPDPDPQMTVETYTRSTEQDDELGLLDMRV</sequence>
<dbReference type="FunFam" id="2.60.120.1040:FF:000006">
    <property type="entry name" value="Zinc finger protein zpr1"/>
    <property type="match status" value="1"/>
</dbReference>
<dbReference type="FunFam" id="2.60.120.1040:FF:000003">
    <property type="entry name" value="Zinc finger protein zpr1"/>
    <property type="match status" value="1"/>
</dbReference>
<dbReference type="Pfam" id="PF22794">
    <property type="entry name" value="jr-ZPR1"/>
    <property type="match status" value="2"/>
</dbReference>
<dbReference type="SMART" id="SM00709">
    <property type="entry name" value="Zpr1"/>
    <property type="match status" value="2"/>
</dbReference>
<dbReference type="OrthoDB" id="308464at2759"/>
<keyword evidence="4" id="KW-0862">Zinc</keyword>
<keyword evidence="2" id="KW-0479">Metal-binding</keyword>
<proteinExistence type="inferred from homology"/>
<dbReference type="Gene3D" id="2.60.120.1040">
    <property type="entry name" value="ZPR1, A/B domain"/>
    <property type="match status" value="2"/>
</dbReference>
<organism evidence="6 7">
    <name type="scientific">Carpediemonas membranifera</name>
    <dbReference type="NCBI Taxonomy" id="201153"/>
    <lineage>
        <taxon>Eukaryota</taxon>
        <taxon>Metamonada</taxon>
        <taxon>Carpediemonas-like organisms</taxon>
        <taxon>Carpediemonas</taxon>
    </lineage>
</organism>
<evidence type="ECO:0000256" key="4">
    <source>
        <dbReference type="ARBA" id="ARBA00022833"/>
    </source>
</evidence>
<dbReference type="AlphaFoldDB" id="A0A8J6E6H5"/>
<dbReference type="Pfam" id="PF03367">
    <property type="entry name" value="Zn_ribbon_ZPR1"/>
    <property type="match status" value="2"/>
</dbReference>
<dbReference type="InterPro" id="IPR042452">
    <property type="entry name" value="ZPR1_Znf1/2"/>
</dbReference>
<dbReference type="PANTHER" id="PTHR10876:SF0">
    <property type="entry name" value="ZINC FINGER PROTEIN ZPR1"/>
    <property type="match status" value="1"/>
</dbReference>
<keyword evidence="7" id="KW-1185">Reference proteome</keyword>
<dbReference type="FunFam" id="2.20.25.420:FF:000001">
    <property type="entry name" value="Zinc finger protein ZPR1"/>
    <property type="match status" value="1"/>
</dbReference>
<dbReference type="PANTHER" id="PTHR10876">
    <property type="entry name" value="ZINC FINGER PROTEIN ZPR1"/>
    <property type="match status" value="1"/>
</dbReference>
<dbReference type="InterPro" id="IPR042451">
    <property type="entry name" value="ZPR1_A/B_dom"/>
</dbReference>